<evidence type="ECO:0000313" key="1">
    <source>
        <dbReference type="EMBL" id="ROV66317.1"/>
    </source>
</evidence>
<dbReference type="EMBL" id="QWFA01000128">
    <property type="protein sequence ID" value="ROV66317.1"/>
    <property type="molecule type" value="Genomic_DNA"/>
</dbReference>
<sequence>MMNVSQEQGALGAFPYQTVTSGWGGTRLTVSETQHAVVAWARSETRARAQRAYVPIRRTDGQALA</sequence>
<organism evidence="1 2">
    <name type="scientific">Streptomyces globisporus</name>
    <dbReference type="NCBI Taxonomy" id="1908"/>
    <lineage>
        <taxon>Bacteria</taxon>
        <taxon>Bacillati</taxon>
        <taxon>Actinomycetota</taxon>
        <taxon>Actinomycetes</taxon>
        <taxon>Kitasatosporales</taxon>
        <taxon>Streptomycetaceae</taxon>
        <taxon>Streptomyces</taxon>
    </lineage>
</organism>
<name>A0A423UVN4_STRGL</name>
<protein>
    <submittedName>
        <fullName evidence="1">Uncharacterized protein</fullName>
    </submittedName>
</protein>
<reference evidence="1 2" key="1">
    <citation type="submission" date="2018-08" db="EMBL/GenBank/DDBJ databases">
        <title>Streptomyces globisporus 1912-4Crt, whole genome shotgun sequence.</title>
        <authorList>
            <person name="Matselyukh B."/>
        </authorList>
    </citation>
    <scope>NUCLEOTIDE SEQUENCE [LARGE SCALE GENOMIC DNA]</scope>
    <source>
        <strain evidence="1 2">1912-4Crt</strain>
    </source>
</reference>
<comment type="caution">
    <text evidence="1">The sequence shown here is derived from an EMBL/GenBank/DDBJ whole genome shotgun (WGS) entry which is preliminary data.</text>
</comment>
<evidence type="ECO:0000313" key="2">
    <source>
        <dbReference type="Proteomes" id="UP000285596"/>
    </source>
</evidence>
<dbReference type="AlphaFoldDB" id="A0A423UVN4"/>
<accession>A0A423UVN4</accession>
<gene>
    <name evidence="1" type="ORF">D3105_22600</name>
</gene>
<proteinExistence type="predicted"/>
<dbReference type="Proteomes" id="UP000285596">
    <property type="component" value="Unassembled WGS sequence"/>
</dbReference>